<dbReference type="InterPro" id="IPR016032">
    <property type="entry name" value="Sig_transdc_resp-reg_C-effctor"/>
</dbReference>
<comment type="caution">
    <text evidence="4">The sequence shown here is derived from an EMBL/GenBank/DDBJ whole genome shotgun (WGS) entry which is preliminary data.</text>
</comment>
<dbReference type="PANTHER" id="PTHR47691">
    <property type="entry name" value="REGULATOR-RELATED"/>
    <property type="match status" value="1"/>
</dbReference>
<dbReference type="SUPFAM" id="SSF46894">
    <property type="entry name" value="C-terminal effector domain of the bipartite response regulators"/>
    <property type="match status" value="1"/>
</dbReference>
<dbReference type="Gene3D" id="3.40.50.300">
    <property type="entry name" value="P-loop containing nucleotide triphosphate hydrolases"/>
    <property type="match status" value="1"/>
</dbReference>
<proteinExistence type="predicted"/>
<dbReference type="InterPro" id="IPR001867">
    <property type="entry name" value="OmpR/PhoB-type_DNA-bd"/>
</dbReference>
<sequence>MSLTRPTGPVIAFGRYRLSQNPPRLTVDGVTVEISGRALELLFALVEAEGRPVPLAELGQRAWPRVNVEANTVQAQVSALRRALGNDRDLVTTVPGYGYRFAGRAQTLDAEAAASGTDGPAVAGTNPSALALLEPPPLRMPVRLTTFIGRHAELSELLGLMSTARVVTLTGTPGLGKTRLAHEAARRLAAYVPDGVFIITLPPHVPADNLIDTWALAMRIAPKQGMPAFERVLAAIGARRMLLIVDCSEPLREPTAHLLDRLISATPGLRVIVTGTAPLFMGSEHVVALGPLRTPEHVKVSAGEAREFDALRLLFARLALLLHAHEQRTVRQRTAADLQPLSDFDTGRLAPNTLAMAALIARRLDGVPLALELAASAIERRMRARLPLDAALFAFARDLDDLMVRSVGAPNLPLSRLAPVAATLQLYTAEFSEVTRALFRRLSVFNGEFTRCSAVRMLAECSPSQDSGDVQAVNAERGIEASLDDLLDAGLVEQVEGDGQSTLRLPRAVQLFARDALAQAGESDLAAAAHAQSLAPRLAAGRSRNDRTPNEVLDRADIEDLRAALDWSLRNDRFEGAIALLESSTALWRALSLTHEYLRTIRAALARVEAGTPRRIRDEMRLRVALAHALAMTQVPLDEVTNAWQEAYELANACADNAYRQHALIGLIVCSARAGELERAIDLQASYDRIAQANWKTAQRAGET</sequence>
<dbReference type="Gene3D" id="1.10.10.10">
    <property type="entry name" value="Winged helix-like DNA-binding domain superfamily/Winged helix DNA-binding domain"/>
    <property type="match status" value="1"/>
</dbReference>
<gene>
    <name evidence="4" type="ORF">PQR66_24315</name>
</gene>
<evidence type="ECO:0000256" key="2">
    <source>
        <dbReference type="PROSITE-ProRule" id="PRU01091"/>
    </source>
</evidence>
<feature type="domain" description="OmpR/PhoB-type" evidence="3">
    <location>
        <begin position="8"/>
        <end position="103"/>
    </location>
</feature>
<evidence type="ECO:0000313" key="5">
    <source>
        <dbReference type="Proteomes" id="UP001629249"/>
    </source>
</evidence>
<dbReference type="InterPro" id="IPR036388">
    <property type="entry name" value="WH-like_DNA-bd_sf"/>
</dbReference>
<name>A0ABW8ZTE9_9BURK</name>
<dbReference type="InterPro" id="IPR027417">
    <property type="entry name" value="P-loop_NTPase"/>
</dbReference>
<organism evidence="4 5">
    <name type="scientific">Paraburkholderia agricolaris</name>
    <dbReference type="NCBI Taxonomy" id="2152888"/>
    <lineage>
        <taxon>Bacteria</taxon>
        <taxon>Pseudomonadati</taxon>
        <taxon>Pseudomonadota</taxon>
        <taxon>Betaproteobacteria</taxon>
        <taxon>Burkholderiales</taxon>
        <taxon>Burkholderiaceae</taxon>
        <taxon>Paraburkholderia</taxon>
    </lineage>
</organism>
<accession>A0ABW8ZTE9</accession>
<keyword evidence="1 2" id="KW-0238">DNA-binding</keyword>
<dbReference type="EMBL" id="JAQQFN010000020">
    <property type="protein sequence ID" value="MFL9886187.1"/>
    <property type="molecule type" value="Genomic_DNA"/>
</dbReference>
<protein>
    <submittedName>
        <fullName evidence="4">Winged helix-turn-helix domain-containing protein</fullName>
    </submittedName>
</protein>
<evidence type="ECO:0000256" key="1">
    <source>
        <dbReference type="ARBA" id="ARBA00023125"/>
    </source>
</evidence>
<dbReference type="PANTHER" id="PTHR47691:SF3">
    <property type="entry name" value="HTH-TYPE TRANSCRIPTIONAL REGULATOR RV0890C-RELATED"/>
    <property type="match status" value="1"/>
</dbReference>
<keyword evidence="5" id="KW-1185">Reference proteome</keyword>
<dbReference type="Pfam" id="PF13401">
    <property type="entry name" value="AAA_22"/>
    <property type="match status" value="1"/>
</dbReference>
<dbReference type="SMART" id="SM00862">
    <property type="entry name" value="Trans_reg_C"/>
    <property type="match status" value="1"/>
</dbReference>
<dbReference type="Proteomes" id="UP001629249">
    <property type="component" value="Unassembled WGS sequence"/>
</dbReference>
<dbReference type="PROSITE" id="PS51755">
    <property type="entry name" value="OMPR_PHOB"/>
    <property type="match status" value="1"/>
</dbReference>
<dbReference type="CDD" id="cd00383">
    <property type="entry name" value="trans_reg_C"/>
    <property type="match status" value="1"/>
</dbReference>
<reference evidence="4 5" key="1">
    <citation type="journal article" date="2024" name="Chem. Sci.">
        <title>Discovery of megapolipeptins by genome mining of a Burkholderiales bacteria collection.</title>
        <authorList>
            <person name="Paulo B.S."/>
            <person name="Recchia M.J.J."/>
            <person name="Lee S."/>
            <person name="Fergusson C.H."/>
            <person name="Romanowski S.B."/>
            <person name="Hernandez A."/>
            <person name="Krull N."/>
            <person name="Liu D.Y."/>
            <person name="Cavanagh H."/>
            <person name="Bos A."/>
            <person name="Gray C.A."/>
            <person name="Murphy B.T."/>
            <person name="Linington R.G."/>
            <person name="Eustaquio A.S."/>
        </authorList>
    </citation>
    <scope>NUCLEOTIDE SEQUENCE [LARGE SCALE GENOMIC DNA]</scope>
    <source>
        <strain evidence="4 5">RL16-012-BIC-B</strain>
    </source>
</reference>
<dbReference type="Pfam" id="PF00486">
    <property type="entry name" value="Trans_reg_C"/>
    <property type="match status" value="1"/>
</dbReference>
<evidence type="ECO:0000313" key="4">
    <source>
        <dbReference type="EMBL" id="MFL9886187.1"/>
    </source>
</evidence>
<dbReference type="InterPro" id="IPR049945">
    <property type="entry name" value="AAA_22"/>
</dbReference>
<dbReference type="SUPFAM" id="SSF52540">
    <property type="entry name" value="P-loop containing nucleoside triphosphate hydrolases"/>
    <property type="match status" value="1"/>
</dbReference>
<feature type="DNA-binding region" description="OmpR/PhoB-type" evidence="2">
    <location>
        <begin position="8"/>
        <end position="103"/>
    </location>
</feature>
<evidence type="ECO:0000259" key="3">
    <source>
        <dbReference type="PROSITE" id="PS51755"/>
    </source>
</evidence>
<dbReference type="PRINTS" id="PR00364">
    <property type="entry name" value="DISEASERSIST"/>
</dbReference>
<dbReference type="RefSeq" id="WP_408330126.1">
    <property type="nucleotide sequence ID" value="NZ_JAQQFH010000013.1"/>
</dbReference>